<dbReference type="AlphaFoldDB" id="C6TMJ9"/>
<evidence type="ECO:0000313" key="1">
    <source>
        <dbReference type="EMBL" id="ACU24141.1"/>
    </source>
</evidence>
<organism evidence="1">
    <name type="scientific">Glycine max</name>
    <name type="common">Soybean</name>
    <name type="synonym">Glycine hispida</name>
    <dbReference type="NCBI Taxonomy" id="3847"/>
    <lineage>
        <taxon>Eukaryota</taxon>
        <taxon>Viridiplantae</taxon>
        <taxon>Streptophyta</taxon>
        <taxon>Embryophyta</taxon>
        <taxon>Tracheophyta</taxon>
        <taxon>Spermatophyta</taxon>
        <taxon>Magnoliopsida</taxon>
        <taxon>eudicotyledons</taxon>
        <taxon>Gunneridae</taxon>
        <taxon>Pentapetalae</taxon>
        <taxon>rosids</taxon>
        <taxon>fabids</taxon>
        <taxon>Fabales</taxon>
        <taxon>Fabaceae</taxon>
        <taxon>Papilionoideae</taxon>
        <taxon>50 kb inversion clade</taxon>
        <taxon>NPAAA clade</taxon>
        <taxon>indigoferoid/millettioid clade</taxon>
        <taxon>Phaseoleae</taxon>
        <taxon>Glycine</taxon>
        <taxon>Glycine subgen. Soja</taxon>
    </lineage>
</organism>
<name>C6TMJ9_SOYBN</name>
<accession>C6TMJ9</accession>
<proteinExistence type="evidence at transcript level"/>
<sequence length="83" mass="9767">MQRMKVYWFRSAQSFNGTIMFLKPTSGPLHTKLILLACFDKSLAILCRHMLVCFICVEEHNTHTQQIAVFERMTLKYYLHTPS</sequence>
<protein>
    <submittedName>
        <fullName evidence="1">Uncharacterized protein</fullName>
    </submittedName>
</protein>
<reference evidence="1" key="1">
    <citation type="submission" date="2009-08" db="EMBL/GenBank/DDBJ databases">
        <authorList>
            <person name="Cheung F."/>
            <person name="Xiao Y."/>
            <person name="Chan A."/>
            <person name="Moskal W."/>
            <person name="Town C.D."/>
        </authorList>
    </citation>
    <scope>NUCLEOTIDE SEQUENCE</scope>
</reference>
<dbReference type="EMBL" id="BT098953">
    <property type="protein sequence ID" value="ACU24141.1"/>
    <property type="molecule type" value="mRNA"/>
</dbReference>